<evidence type="ECO:0000313" key="2">
    <source>
        <dbReference type="Proteomes" id="UP001183817"/>
    </source>
</evidence>
<name>A0ABU2BJG2_9MICC</name>
<organism evidence="1 2">
    <name type="scientific">Paeniglutamicibacter sulfureus</name>
    <dbReference type="NCBI Taxonomy" id="43666"/>
    <lineage>
        <taxon>Bacteria</taxon>
        <taxon>Bacillati</taxon>
        <taxon>Actinomycetota</taxon>
        <taxon>Actinomycetes</taxon>
        <taxon>Micrococcales</taxon>
        <taxon>Micrococcaceae</taxon>
        <taxon>Paeniglutamicibacter</taxon>
    </lineage>
</organism>
<evidence type="ECO:0000313" key="1">
    <source>
        <dbReference type="EMBL" id="MDR7358446.1"/>
    </source>
</evidence>
<gene>
    <name evidence="1" type="ORF">J2S64_002137</name>
</gene>
<proteinExistence type="predicted"/>
<reference evidence="1 2" key="1">
    <citation type="submission" date="2023-07" db="EMBL/GenBank/DDBJ databases">
        <title>Sequencing the genomes of 1000 actinobacteria strains.</title>
        <authorList>
            <person name="Klenk H.-P."/>
        </authorList>
    </citation>
    <scope>NUCLEOTIDE SEQUENCE [LARGE SCALE GENOMIC DNA]</scope>
    <source>
        <strain evidence="1 2">DSM 20167</strain>
    </source>
</reference>
<protein>
    <submittedName>
        <fullName evidence="1">Uncharacterized protein</fullName>
    </submittedName>
</protein>
<dbReference type="Proteomes" id="UP001183817">
    <property type="component" value="Unassembled WGS sequence"/>
</dbReference>
<sequence>MNEYVTHCAKPAGFTGGLCRLKLVPANRQSDACGCSVELRAPMAEERQSCMVVDDVLSQT</sequence>
<comment type="caution">
    <text evidence="1">The sequence shown here is derived from an EMBL/GenBank/DDBJ whole genome shotgun (WGS) entry which is preliminary data.</text>
</comment>
<accession>A0ABU2BJG2</accession>
<keyword evidence="2" id="KW-1185">Reference proteome</keyword>
<dbReference type="EMBL" id="JAVDYI010000001">
    <property type="protein sequence ID" value="MDR7358446.1"/>
    <property type="molecule type" value="Genomic_DNA"/>
</dbReference>